<proteinExistence type="predicted"/>
<name>A0A1F5Z1G6_9BACT</name>
<comment type="caution">
    <text evidence="1">The sequence shown here is derived from an EMBL/GenBank/DDBJ whole genome shotgun (WGS) entry which is preliminary data.</text>
</comment>
<gene>
    <name evidence="1" type="ORF">A3F83_05195</name>
</gene>
<dbReference type="AlphaFoldDB" id="A0A1F5Z1G6"/>
<evidence type="ECO:0000313" key="2">
    <source>
        <dbReference type="Proteomes" id="UP000179129"/>
    </source>
</evidence>
<protein>
    <submittedName>
        <fullName evidence="1">Uncharacterized protein</fullName>
    </submittedName>
</protein>
<accession>A0A1F5Z1G6</accession>
<organism evidence="1 2">
    <name type="scientific">Candidatus Glassbacteria bacterium RIFCSPLOWO2_12_FULL_58_11</name>
    <dbReference type="NCBI Taxonomy" id="1817867"/>
    <lineage>
        <taxon>Bacteria</taxon>
        <taxon>Candidatus Glassiibacteriota</taxon>
    </lineage>
</organism>
<evidence type="ECO:0000313" key="1">
    <source>
        <dbReference type="EMBL" id="OGG05962.1"/>
    </source>
</evidence>
<dbReference type="EMBL" id="MFIX01000034">
    <property type="protein sequence ID" value="OGG05962.1"/>
    <property type="molecule type" value="Genomic_DNA"/>
</dbReference>
<reference evidence="1 2" key="1">
    <citation type="journal article" date="2016" name="Nat. Commun.">
        <title>Thousands of microbial genomes shed light on interconnected biogeochemical processes in an aquifer system.</title>
        <authorList>
            <person name="Anantharaman K."/>
            <person name="Brown C.T."/>
            <person name="Hug L.A."/>
            <person name="Sharon I."/>
            <person name="Castelle C.J."/>
            <person name="Probst A.J."/>
            <person name="Thomas B.C."/>
            <person name="Singh A."/>
            <person name="Wilkins M.J."/>
            <person name="Karaoz U."/>
            <person name="Brodie E.L."/>
            <person name="Williams K.H."/>
            <person name="Hubbard S.S."/>
            <person name="Banfield J.F."/>
        </authorList>
    </citation>
    <scope>NUCLEOTIDE SEQUENCE [LARGE SCALE GENOMIC DNA]</scope>
</reference>
<sequence length="90" mass="10519">MKKLPVDFDELQKKLELDRQELEEMAGELGQLGRELRTDYIEQVLKPRLSRGAAKEGNGRVNRMCARCFNCCKQPESARIFQCNRYEPLE</sequence>
<dbReference type="Proteomes" id="UP000179129">
    <property type="component" value="Unassembled WGS sequence"/>
</dbReference>